<dbReference type="GO" id="GO:0017136">
    <property type="term" value="F:histone deacetylase activity, NAD-dependent"/>
    <property type="evidence" value="ECO:0007669"/>
    <property type="project" value="TreeGrafter"/>
</dbReference>
<dbReference type="OrthoDB" id="424302at2759"/>
<dbReference type="InterPro" id="IPR026590">
    <property type="entry name" value="Ssirtuin_cat_dom"/>
</dbReference>
<evidence type="ECO:0000256" key="1">
    <source>
        <dbReference type="ARBA" id="ARBA00022679"/>
    </source>
</evidence>
<sequence>MASGPPAVIRAAEAIRQAKAIVITAGAGMGVDSGLPDFRGPQGFWKAYPPLKKMNLTLSQMSTPSWFLEDPTFAWGFFGHRYKLYKNTTPHEGFHILRKWTRQMDKGYFVFTSNVDGHFQKAGFSEDRLIECHGSINYLQLVNCDSNHIIWPVPPDFDPKVDESTLHAAEPLPRGPPLDPQGLARPNILMFGDWDWVSHRTDGQQTRFNQFVSNLKADPHTPFVVVEIGAGLAVPTVRFQGEMLVERSKEGVLIRINPNEPQVNRDRDVSLQMTGLQALKLIDKALENV</sequence>
<dbReference type="GO" id="GO:0070403">
    <property type="term" value="F:NAD+ binding"/>
    <property type="evidence" value="ECO:0007669"/>
    <property type="project" value="InterPro"/>
</dbReference>
<dbReference type="SUPFAM" id="SSF52467">
    <property type="entry name" value="DHS-like NAD/FAD-binding domain"/>
    <property type="match status" value="1"/>
</dbReference>
<dbReference type="PANTHER" id="PTHR11085:SF4">
    <property type="entry name" value="NAD-DEPENDENT PROTEIN DEACYLASE"/>
    <property type="match status" value="1"/>
</dbReference>
<dbReference type="InterPro" id="IPR026591">
    <property type="entry name" value="Sirtuin_cat_small_dom_sf"/>
</dbReference>
<dbReference type="RefSeq" id="XP_013391325.1">
    <property type="nucleotide sequence ID" value="XM_013535871.1"/>
</dbReference>
<evidence type="ECO:0000259" key="4">
    <source>
        <dbReference type="PROSITE" id="PS50305"/>
    </source>
</evidence>
<dbReference type="Gene3D" id="3.40.50.1220">
    <property type="entry name" value="TPP-binding domain"/>
    <property type="match status" value="1"/>
</dbReference>
<dbReference type="OMA" id="ECHGSIH"/>
<dbReference type="Proteomes" id="UP000085678">
    <property type="component" value="Unplaced"/>
</dbReference>
<evidence type="ECO:0000313" key="5">
    <source>
        <dbReference type="Proteomes" id="UP000085678"/>
    </source>
</evidence>
<evidence type="ECO:0000256" key="3">
    <source>
        <dbReference type="PROSITE-ProRule" id="PRU00236"/>
    </source>
</evidence>
<protein>
    <submittedName>
        <fullName evidence="6">Uncharacterized protein LOC106159559</fullName>
    </submittedName>
</protein>
<dbReference type="Gene3D" id="3.30.1600.10">
    <property type="entry name" value="SIR2/SIRT2 'Small Domain"/>
    <property type="match status" value="1"/>
</dbReference>
<comment type="caution">
    <text evidence="3">Lacks conserved residue(s) required for the propagation of feature annotation.</text>
</comment>
<name>A0A1S3HZ77_LINAN</name>
<keyword evidence="5" id="KW-1185">Reference proteome</keyword>
<organism evidence="5 6">
    <name type="scientific">Lingula anatina</name>
    <name type="common">Brachiopod</name>
    <name type="synonym">Lingula unguis</name>
    <dbReference type="NCBI Taxonomy" id="7574"/>
    <lineage>
        <taxon>Eukaryota</taxon>
        <taxon>Metazoa</taxon>
        <taxon>Spiralia</taxon>
        <taxon>Lophotrochozoa</taxon>
        <taxon>Brachiopoda</taxon>
        <taxon>Linguliformea</taxon>
        <taxon>Lingulata</taxon>
        <taxon>Lingulida</taxon>
        <taxon>Linguloidea</taxon>
        <taxon>Lingulidae</taxon>
        <taxon>Lingula</taxon>
    </lineage>
</organism>
<keyword evidence="2" id="KW-0520">NAD</keyword>
<dbReference type="InterPro" id="IPR003000">
    <property type="entry name" value="Sirtuin"/>
</dbReference>
<keyword evidence="1" id="KW-0808">Transferase</keyword>
<evidence type="ECO:0000313" key="6">
    <source>
        <dbReference type="RefSeq" id="XP_013391325.1"/>
    </source>
</evidence>
<accession>A0A1S3HZ77</accession>
<dbReference type="InterPro" id="IPR029035">
    <property type="entry name" value="DHS-like_NAD/FAD-binding_dom"/>
</dbReference>
<dbReference type="CDD" id="cd00296">
    <property type="entry name" value="SIR2"/>
    <property type="match status" value="1"/>
</dbReference>
<dbReference type="KEGG" id="lak:106159559"/>
<dbReference type="PROSITE" id="PS50305">
    <property type="entry name" value="SIRTUIN"/>
    <property type="match status" value="1"/>
</dbReference>
<evidence type="ECO:0000256" key="2">
    <source>
        <dbReference type="ARBA" id="ARBA00023027"/>
    </source>
</evidence>
<proteinExistence type="predicted"/>
<dbReference type="PANTHER" id="PTHR11085">
    <property type="entry name" value="NAD-DEPENDENT PROTEIN DEACYLASE SIRTUIN-5, MITOCHONDRIAL-RELATED"/>
    <property type="match status" value="1"/>
</dbReference>
<feature type="domain" description="Deacetylase sirtuin-type" evidence="4">
    <location>
        <begin position="1"/>
        <end position="289"/>
    </location>
</feature>
<dbReference type="GeneID" id="106159559"/>
<dbReference type="STRING" id="7574.A0A1S3HZ77"/>
<dbReference type="Pfam" id="PF02146">
    <property type="entry name" value="SIR2"/>
    <property type="match status" value="1"/>
</dbReference>
<reference evidence="6" key="1">
    <citation type="submission" date="2025-08" db="UniProtKB">
        <authorList>
            <consortium name="RefSeq"/>
        </authorList>
    </citation>
    <scope>IDENTIFICATION</scope>
    <source>
        <tissue evidence="6">Gonads</tissue>
    </source>
</reference>
<dbReference type="InParanoid" id="A0A1S3HZ77"/>
<dbReference type="InterPro" id="IPR050134">
    <property type="entry name" value="NAD-dep_sirtuin_deacylases"/>
</dbReference>
<gene>
    <name evidence="6" type="primary">LOC106159559</name>
</gene>
<dbReference type="AlphaFoldDB" id="A0A1S3HZ77"/>